<feature type="compositionally biased region" description="Low complexity" evidence="1">
    <location>
        <begin position="1063"/>
        <end position="1079"/>
    </location>
</feature>
<dbReference type="Proteomes" id="UP000306050">
    <property type="component" value="Chromosome SGRAM_7"/>
</dbReference>
<reference evidence="2 3" key="1">
    <citation type="submission" date="2019-05" db="EMBL/GenBank/DDBJ databases">
        <title>Sporisorium graminicola CBS 10092 draft sequencing and annotation.</title>
        <authorList>
            <person name="Solano-Gonzalez S."/>
            <person name="Caddick M.X."/>
            <person name="Darby A."/>
        </authorList>
    </citation>
    <scope>NUCLEOTIDE SEQUENCE [LARGE SCALE GENOMIC DNA]</scope>
    <source>
        <strain evidence="2 3">CBS 10092</strain>
    </source>
</reference>
<evidence type="ECO:0000313" key="2">
    <source>
        <dbReference type="EMBL" id="TKY85318.1"/>
    </source>
</evidence>
<dbReference type="KEGG" id="sgra:EX895_005480"/>
<dbReference type="PANTHER" id="PTHR33266">
    <property type="entry name" value="CHROMOSOME 15, WHOLE GENOME SHOTGUN SEQUENCE"/>
    <property type="match status" value="1"/>
</dbReference>
<comment type="caution">
    <text evidence="2">The sequence shown here is derived from an EMBL/GenBank/DDBJ whole genome shotgun (WGS) entry which is preliminary data.</text>
</comment>
<name>A0A4U7KQ60_9BASI</name>
<dbReference type="EMBL" id="SRRM01000020">
    <property type="protein sequence ID" value="TKY85318.1"/>
    <property type="molecule type" value="Genomic_DNA"/>
</dbReference>
<sequence length="1090" mass="120863">MSSSSRSTLDDQDIESVRQIANQIDAALGLDQQPTHAFAPEHQLISRLLHDRLTRLPPSQWPLHRLHGYLDTLFHPGAALDQYPLARPLPTVAAAAAPPAANADPRTPPPPADAMLAPLEESPRAQRANRCADVLASKIDIWSKMLQTHTRIVHSREHDDDDDDDDLDLLISSLIKRILKKRKELVTYIPEFSFLEETDKEGLVALLTTVYAQLESRISVYHEQKQFNNALALVLVHLAVSWASTAATSFSTMSAEILSFNRHFASQFDRQYRGRAPARFIELISKLDRELDSLGADVAKPYFRGTPIVQSSGTGKTRMVLECRHLTPLLYVCFRSADHADGNAKAGFPFPDKNVVPFFRKAQSTRPLLCDLHVACFLGAWFLELALKLELLPTDAQKHQALLHLHHFDPSTGRNDERDKLFKDVTERAEVMLGLTDPVRTAAVSDAQIFERHLLGPLLRLNQQVKGVSDHIRSLLHHGGDGSTAAHASPVIIAFDECVEMNVGGENNGINPLNSLRRAWHWISDMTATHRVLSFWLVLMSTSSSAAQLVEHIDAKTSIRAKGSASLPTFVGVGFDMLLLEQQSLTRAEQAFSFEHMIAYGRPLWSSLEPGSFWPTAILKLLCSNHFDVNNAMHCYSVMASRLALSLVPTHSSRSAMFAKQKLFMAQQVDRHMRIVTHVSADASMYVRSPSEPVLAVAASLLMLPSAEQERHFVKLPDRLASNTYGAILESFCQRCLHGADVPLHKGVNGELASRIALMAACDAIKRRRLATLAQARVDSLVEIISEAVPVDDMLAGLADLDGRNRDQLRQRISDVHAAALRISQRALLRGAYSPETSRDVPQAWTHFTHFDVLAEPISQITPEYLWYCWKRGVALQMHHDQHGIDGIIPVFMGRLDQAFTQSAAADANDVDEMHAARYMTYVAWESKNQATAQGQPSDQQKAAKLAGPRITRASVAAQEEPLTERALISLLFDMGTTSAFQEAPRSMRPRLLPIAGQSCLRLVIRGMSDEHAYPCLDELKLRDIFGSIVAITTGAGSHEQLNVMPDAMWNAHVQPGLASISGAQGQQQQQQQQHAQAQARRHGTSMDLD</sequence>
<gene>
    <name evidence="2" type="ORF">EX895_005480</name>
</gene>
<evidence type="ECO:0000313" key="3">
    <source>
        <dbReference type="Proteomes" id="UP000306050"/>
    </source>
</evidence>
<dbReference type="RefSeq" id="XP_029737303.1">
    <property type="nucleotide sequence ID" value="XM_029886072.1"/>
</dbReference>
<accession>A0A4U7KQ60</accession>
<feature type="region of interest" description="Disordered" evidence="1">
    <location>
        <begin position="1061"/>
        <end position="1090"/>
    </location>
</feature>
<protein>
    <submittedName>
        <fullName evidence="2">Uncharacterized protein</fullName>
    </submittedName>
</protein>
<evidence type="ECO:0000256" key="1">
    <source>
        <dbReference type="SAM" id="MobiDB-lite"/>
    </source>
</evidence>
<organism evidence="2 3">
    <name type="scientific">Sporisorium graminicola</name>
    <dbReference type="NCBI Taxonomy" id="280036"/>
    <lineage>
        <taxon>Eukaryota</taxon>
        <taxon>Fungi</taxon>
        <taxon>Dikarya</taxon>
        <taxon>Basidiomycota</taxon>
        <taxon>Ustilaginomycotina</taxon>
        <taxon>Ustilaginomycetes</taxon>
        <taxon>Ustilaginales</taxon>
        <taxon>Ustilaginaceae</taxon>
        <taxon>Sporisorium</taxon>
    </lineage>
</organism>
<dbReference type="AlphaFoldDB" id="A0A4U7KQ60"/>
<keyword evidence="3" id="KW-1185">Reference proteome</keyword>
<dbReference type="PANTHER" id="PTHR33266:SF1">
    <property type="entry name" value="F-BOX DOMAIN-CONTAINING PROTEIN"/>
    <property type="match status" value="1"/>
</dbReference>
<dbReference type="GeneID" id="40728375"/>
<proteinExistence type="predicted"/>
<dbReference type="OrthoDB" id="2556301at2759"/>